<dbReference type="PANTHER" id="PTHR42784">
    <property type="entry name" value="PYRANOSE 2-OXIDASE"/>
    <property type="match status" value="1"/>
</dbReference>
<evidence type="ECO:0000256" key="5">
    <source>
        <dbReference type="ARBA" id="ARBA00023002"/>
    </source>
</evidence>
<dbReference type="STRING" id="376489.A5892_04685"/>
<evidence type="ECO:0000259" key="7">
    <source>
        <dbReference type="Pfam" id="PF05199"/>
    </source>
</evidence>
<evidence type="ECO:0000256" key="1">
    <source>
        <dbReference type="ARBA" id="ARBA00001974"/>
    </source>
</evidence>
<gene>
    <name evidence="8" type="ORF">A5892_04685</name>
</gene>
<evidence type="ECO:0000256" key="4">
    <source>
        <dbReference type="ARBA" id="ARBA00022827"/>
    </source>
</evidence>
<dbReference type="InterPro" id="IPR007867">
    <property type="entry name" value="GMC_OxRtase_C"/>
</dbReference>
<dbReference type="Pfam" id="PF00732">
    <property type="entry name" value="GMC_oxred_N"/>
    <property type="match status" value="1"/>
</dbReference>
<feature type="domain" description="Glucose-methanol-choline oxidoreductase N-terminal" evidence="6">
    <location>
        <begin position="236"/>
        <end position="335"/>
    </location>
</feature>
<dbReference type="SUPFAM" id="SSF51905">
    <property type="entry name" value="FAD/NAD(P)-binding domain"/>
    <property type="match status" value="1"/>
</dbReference>
<name>A0A172YC75_9GAMM</name>
<dbReference type="Proteomes" id="UP000077875">
    <property type="component" value="Chromosome"/>
</dbReference>
<comment type="cofactor">
    <cofactor evidence="1">
        <name>FAD</name>
        <dbReference type="ChEBI" id="CHEBI:57692"/>
    </cofactor>
</comment>
<keyword evidence="4" id="KW-0274">FAD</keyword>
<sequence length="588" mass="64269">MPTKLPATDAVVVGLGWAGAIIANELVDEGLDVIGFERGPWRDTAKDFNIASVPDELRYNARQELMLRTAQNTCTMRNDVSQTALPMRSWGSFHPGNGTGGAGNHWAGITFRFQPEDFRLHSHLTERYGRQAVEAANLTLQDWGTDWEEMEPYYASFERVAGISGKAGNLNGTLQEGGNPFEGVRSIEYPTPPLKQPYGPTLFAEAAREMGYHPFPVPSALVSEAYTNPLGVTMGPCTFCGFCTNYGCANYSKASAITTVLPALIRKSNFTAKTNCEVLRVTLDPSGTRATGIVYIDASGREWEQPAELVIVAAFTLENARLMLLSGVGEPYDPVTQRGTTGRNYAYQTANSVQLFFDDKNFNPFIGAGAVGMGIDEFNNDNFDHTGLGFFGGGSIRVTPIGAAPIANRPVPPGTPTWGKQWKRATVDNYLSTMSIGCEASSYSQRGNYLSLDPNYSDRLGRPLLRMTFDFPENDLRMAQYCTDRVAEIAQRMNPRQMVEKPMKGHWNSGPYQSSHVVGGFIMGSDPSVSSVNKYLQVWDVPNLFVVGASAFPQNPGYNPTGTVGALAYKAADAIRRLYLKHPGEMIA</sequence>
<dbReference type="GO" id="GO:0050660">
    <property type="term" value="F:flavin adenine dinucleotide binding"/>
    <property type="evidence" value="ECO:0007669"/>
    <property type="project" value="InterPro"/>
</dbReference>
<evidence type="ECO:0000256" key="3">
    <source>
        <dbReference type="ARBA" id="ARBA00022630"/>
    </source>
</evidence>
<keyword evidence="3" id="KW-0285">Flavoprotein</keyword>
<dbReference type="RefSeq" id="WP_064121815.1">
    <property type="nucleotide sequence ID" value="NZ_CP015243.1"/>
</dbReference>
<evidence type="ECO:0000259" key="6">
    <source>
        <dbReference type="Pfam" id="PF00732"/>
    </source>
</evidence>
<accession>A0A172YC75</accession>
<evidence type="ECO:0000313" key="9">
    <source>
        <dbReference type="Proteomes" id="UP000077875"/>
    </source>
</evidence>
<keyword evidence="5" id="KW-0560">Oxidoreductase</keyword>
<dbReference type="InterPro" id="IPR051473">
    <property type="entry name" value="P2Ox-like"/>
</dbReference>
<reference evidence="8 9" key="1">
    <citation type="submission" date="2016-04" db="EMBL/GenBank/DDBJ databases">
        <title>Complete Genome Sequence of Halotalea alkalilenta IHB B 13600.</title>
        <authorList>
            <person name="Swarnkar M.K."/>
            <person name="Sharma A."/>
            <person name="Kaushal K."/>
            <person name="Soni R."/>
            <person name="Rana S."/>
            <person name="Singh A.K."/>
            <person name="Gulati A."/>
        </authorList>
    </citation>
    <scope>NUCLEOTIDE SEQUENCE [LARGE SCALE GENOMIC DNA]</scope>
    <source>
        <strain evidence="8 9">IHB B 13600</strain>
    </source>
</reference>
<dbReference type="PANTHER" id="PTHR42784:SF1">
    <property type="entry name" value="PYRANOSE 2-OXIDASE"/>
    <property type="match status" value="1"/>
</dbReference>
<dbReference type="Gene3D" id="3.50.50.60">
    <property type="entry name" value="FAD/NAD(P)-binding domain"/>
    <property type="match status" value="2"/>
</dbReference>
<organism evidence="8 9">
    <name type="scientific">Halotalea alkalilenta</name>
    <dbReference type="NCBI Taxonomy" id="376489"/>
    <lineage>
        <taxon>Bacteria</taxon>
        <taxon>Pseudomonadati</taxon>
        <taxon>Pseudomonadota</taxon>
        <taxon>Gammaproteobacteria</taxon>
        <taxon>Oceanospirillales</taxon>
        <taxon>Halomonadaceae</taxon>
        <taxon>Halotalea</taxon>
    </lineage>
</organism>
<keyword evidence="9" id="KW-1185">Reference proteome</keyword>
<protein>
    <submittedName>
        <fullName evidence="8">GMC family oxidoreductase</fullName>
    </submittedName>
</protein>
<dbReference type="InterPro" id="IPR000172">
    <property type="entry name" value="GMC_OxRdtase_N"/>
</dbReference>
<dbReference type="InterPro" id="IPR036188">
    <property type="entry name" value="FAD/NAD-bd_sf"/>
</dbReference>
<comment type="similarity">
    <text evidence="2">Belongs to the GMC oxidoreductase family.</text>
</comment>
<dbReference type="Pfam" id="PF05199">
    <property type="entry name" value="GMC_oxred_C"/>
    <property type="match status" value="1"/>
</dbReference>
<evidence type="ECO:0000256" key="2">
    <source>
        <dbReference type="ARBA" id="ARBA00010790"/>
    </source>
</evidence>
<dbReference type="GO" id="GO:0016614">
    <property type="term" value="F:oxidoreductase activity, acting on CH-OH group of donors"/>
    <property type="evidence" value="ECO:0007669"/>
    <property type="project" value="InterPro"/>
</dbReference>
<dbReference type="AlphaFoldDB" id="A0A172YC75"/>
<feature type="domain" description="Glucose-methanol-choline oxidoreductase C-terminal" evidence="7">
    <location>
        <begin position="448"/>
        <end position="568"/>
    </location>
</feature>
<evidence type="ECO:0000313" key="8">
    <source>
        <dbReference type="EMBL" id="ANF56850.1"/>
    </source>
</evidence>
<dbReference type="KEGG" id="haa:A5892_04685"/>
<proteinExistence type="inferred from homology"/>
<dbReference type="EMBL" id="CP015243">
    <property type="protein sequence ID" value="ANF56850.1"/>
    <property type="molecule type" value="Genomic_DNA"/>
</dbReference>